<feature type="transmembrane region" description="Helical" evidence="1">
    <location>
        <begin position="70"/>
        <end position="88"/>
    </location>
</feature>
<name>A0A382YAP6_9ZZZZ</name>
<evidence type="ECO:0000313" key="2">
    <source>
        <dbReference type="EMBL" id="SVD80386.1"/>
    </source>
</evidence>
<reference evidence="2" key="1">
    <citation type="submission" date="2018-05" db="EMBL/GenBank/DDBJ databases">
        <authorList>
            <person name="Lanie J.A."/>
            <person name="Ng W.-L."/>
            <person name="Kazmierczak K.M."/>
            <person name="Andrzejewski T.M."/>
            <person name="Davidsen T.M."/>
            <person name="Wayne K.J."/>
            <person name="Tettelin H."/>
            <person name="Glass J.I."/>
            <person name="Rusch D."/>
            <person name="Podicherti R."/>
            <person name="Tsui H.-C.T."/>
            <person name="Winkler M.E."/>
        </authorList>
    </citation>
    <scope>NUCLEOTIDE SEQUENCE</scope>
</reference>
<protein>
    <submittedName>
        <fullName evidence="2">Uncharacterized protein</fullName>
    </submittedName>
</protein>
<keyword evidence="1" id="KW-0812">Transmembrane</keyword>
<organism evidence="2">
    <name type="scientific">marine metagenome</name>
    <dbReference type="NCBI Taxonomy" id="408172"/>
    <lineage>
        <taxon>unclassified sequences</taxon>
        <taxon>metagenomes</taxon>
        <taxon>ecological metagenomes</taxon>
    </lineage>
</organism>
<keyword evidence="1" id="KW-0472">Membrane</keyword>
<keyword evidence="1" id="KW-1133">Transmembrane helix</keyword>
<proteinExistence type="predicted"/>
<sequence length="90" mass="10374">MRRPTDTDPIRRIPSWLIILFLVLVWGIWFATWIGTEFRWREFLAPLSLTLAALIWIASSSYLSRRAGTAATISAFVIAVVVTLWSTSYW</sequence>
<accession>A0A382YAP6</accession>
<dbReference type="EMBL" id="UINC01174324">
    <property type="protein sequence ID" value="SVD80386.1"/>
    <property type="molecule type" value="Genomic_DNA"/>
</dbReference>
<feature type="transmembrane region" description="Helical" evidence="1">
    <location>
        <begin position="43"/>
        <end position="63"/>
    </location>
</feature>
<dbReference type="AlphaFoldDB" id="A0A382YAP6"/>
<gene>
    <name evidence="2" type="ORF">METZ01_LOCUS433240</name>
</gene>
<evidence type="ECO:0000256" key="1">
    <source>
        <dbReference type="SAM" id="Phobius"/>
    </source>
</evidence>
<feature type="transmembrane region" description="Helical" evidence="1">
    <location>
        <begin position="12"/>
        <end position="31"/>
    </location>
</feature>